<dbReference type="GO" id="GO:0005794">
    <property type="term" value="C:Golgi apparatus"/>
    <property type="evidence" value="ECO:0000318"/>
    <property type="project" value="GO_Central"/>
</dbReference>
<keyword evidence="11" id="KW-0325">Glycoprotein</keyword>
<keyword evidence="6" id="KW-0735">Signal-anchor</keyword>
<comment type="catalytic activity">
    <reaction evidence="12">
        <text>a beta-D-galactoside + CMP-N-acetyl-beta-neuraminate = an N-acetyl-alpha-neuraminyl-(2-&gt;6)-beta-D-galactosyl derivative + CMP + H(+)</text>
        <dbReference type="Rhea" id="RHEA:52104"/>
        <dbReference type="ChEBI" id="CHEBI:15378"/>
        <dbReference type="ChEBI" id="CHEBI:28034"/>
        <dbReference type="ChEBI" id="CHEBI:57812"/>
        <dbReference type="ChEBI" id="CHEBI:60377"/>
        <dbReference type="ChEBI" id="CHEBI:136398"/>
        <dbReference type="EC" id="2.4.3.1"/>
    </reaction>
</comment>
<evidence type="ECO:0000256" key="4">
    <source>
        <dbReference type="ARBA" id="ARBA00022679"/>
    </source>
</evidence>
<dbReference type="GO" id="GO:0032580">
    <property type="term" value="C:Golgi cisterna membrane"/>
    <property type="evidence" value="ECO:0007669"/>
    <property type="project" value="UniProtKB-SubCell"/>
</dbReference>
<dbReference type="PANTHER" id="PTHR46059:SF1">
    <property type="entry name" value="BETA-GALACTOSIDE ALPHA-2,6-SIALYLTRANSFERASE"/>
    <property type="match status" value="1"/>
</dbReference>
<dbReference type="Gene3D" id="3.90.1480.20">
    <property type="entry name" value="Glycosyl transferase family 29"/>
    <property type="match status" value="1"/>
</dbReference>
<accession>A0A9J7M5U8</accession>
<dbReference type="OMA" id="DFTHAPI"/>
<dbReference type="InterPro" id="IPR001675">
    <property type="entry name" value="Glyco_trans_29"/>
</dbReference>
<sequence length="407" mass="46431">MKSTEEWNSGNRTAPATRSHIVGERSTASVEIPSTGVHTISPQRDHLFPNMEKRTAFTLAIPLCVLFNVLFLRFSPIIIITSSENSHPIILCRHGNTDCTNEPTYQTTHINWNGSEFIDVQTGRPTAKKNALYCRLKKVSFSTMTRTLPPPSNGSVLNPYFPSESLENLVRYNSCAVVSSSHGLKLHNYGHDIDSHDAVLRFNCAPTQGFSAHVGSRTDIRLINTQIPEKTCTDEFWDERIKMFNNETVVIRNFDSIRVVRGKIDTRKDKYKSFFNYIRYRKMYPNSTTHFIQRSNFGLDLRNELKRFCETTKGCKPSKMSPSSGSLGVIMMLHLCDWVYTYEIVPSSVDKTRLAYYYSGNITKNHNAFHSIATERQYFRTLTVTPPDEVERTGVAVFRGLSQYNCT</sequence>
<evidence type="ECO:0000256" key="5">
    <source>
        <dbReference type="ARBA" id="ARBA00022692"/>
    </source>
</evidence>
<dbReference type="OrthoDB" id="10264956at2759"/>
<evidence type="ECO:0000256" key="13">
    <source>
        <dbReference type="ARBA" id="ARBA00034329"/>
    </source>
</evidence>
<keyword evidence="9 15" id="KW-0472">Membrane</keyword>
<dbReference type="AlphaFoldDB" id="A0A9J7M5U8"/>
<evidence type="ECO:0000313" key="17">
    <source>
        <dbReference type="RefSeq" id="XP_035695396.1"/>
    </source>
</evidence>
<reference evidence="16" key="1">
    <citation type="journal article" date="2020" name="Nat. Ecol. Evol.">
        <title>Deeply conserved synteny resolves early events in vertebrate evolution.</title>
        <authorList>
            <person name="Simakov O."/>
            <person name="Marletaz F."/>
            <person name="Yue J.X."/>
            <person name="O'Connell B."/>
            <person name="Jenkins J."/>
            <person name="Brandt A."/>
            <person name="Calef R."/>
            <person name="Tung C.H."/>
            <person name="Huang T.K."/>
            <person name="Schmutz J."/>
            <person name="Satoh N."/>
            <person name="Yu J.K."/>
            <person name="Putnam N.H."/>
            <person name="Green R.E."/>
            <person name="Rokhsar D.S."/>
        </authorList>
    </citation>
    <scope>NUCLEOTIDE SEQUENCE [LARGE SCALE GENOMIC DNA]</scope>
    <source>
        <strain evidence="16">S238N-H82</strain>
    </source>
</reference>
<evidence type="ECO:0000256" key="1">
    <source>
        <dbReference type="ARBA" id="ARBA00004447"/>
    </source>
</evidence>
<keyword evidence="3" id="KW-0328">Glycosyltransferase</keyword>
<feature type="compositionally biased region" description="Polar residues" evidence="14">
    <location>
        <begin position="1"/>
        <end position="16"/>
    </location>
</feature>
<name>A0A9J7M5U8_BRAFL</name>
<evidence type="ECO:0000256" key="10">
    <source>
        <dbReference type="ARBA" id="ARBA00023157"/>
    </source>
</evidence>
<keyword evidence="5 15" id="KW-0812">Transmembrane</keyword>
<evidence type="ECO:0000256" key="2">
    <source>
        <dbReference type="ARBA" id="ARBA00006003"/>
    </source>
</evidence>
<keyword evidence="4" id="KW-0808">Transferase</keyword>
<evidence type="ECO:0000256" key="11">
    <source>
        <dbReference type="ARBA" id="ARBA00023180"/>
    </source>
</evidence>
<evidence type="ECO:0000256" key="12">
    <source>
        <dbReference type="ARBA" id="ARBA00034249"/>
    </source>
</evidence>
<proteinExistence type="inferred from homology"/>
<keyword evidence="10" id="KW-1015">Disulfide bond</keyword>
<dbReference type="GO" id="GO:0003835">
    <property type="term" value="F:beta-galactoside alpha-2,6-sialyltransferase activity"/>
    <property type="evidence" value="ECO:0000318"/>
    <property type="project" value="GO_Central"/>
</dbReference>
<protein>
    <recommendedName>
        <fullName evidence="13">beta-galactoside alpha-(2,6)-sialyltransferase</fullName>
        <ecNumber evidence="13">2.4.3.1</ecNumber>
    </recommendedName>
</protein>
<dbReference type="InterPro" id="IPR038578">
    <property type="entry name" value="GT29-like_sf"/>
</dbReference>
<evidence type="ECO:0000256" key="9">
    <source>
        <dbReference type="ARBA" id="ARBA00023136"/>
    </source>
</evidence>
<gene>
    <name evidence="17" type="primary">LOC118429119</name>
</gene>
<dbReference type="GO" id="GO:0097503">
    <property type="term" value="P:sialylation"/>
    <property type="evidence" value="ECO:0000318"/>
    <property type="project" value="GO_Central"/>
</dbReference>
<feature type="region of interest" description="Disordered" evidence="14">
    <location>
        <begin position="1"/>
        <end position="28"/>
    </location>
</feature>
<evidence type="ECO:0000256" key="8">
    <source>
        <dbReference type="ARBA" id="ARBA00023034"/>
    </source>
</evidence>
<keyword evidence="16" id="KW-1185">Reference proteome</keyword>
<dbReference type="CDD" id="cd23968">
    <property type="entry name" value="GT29_ST6GAL1_2"/>
    <property type="match status" value="1"/>
</dbReference>
<dbReference type="Proteomes" id="UP000001554">
    <property type="component" value="Chromosome 13"/>
</dbReference>
<organism evidence="16 17">
    <name type="scientific">Branchiostoma floridae</name>
    <name type="common">Florida lancelet</name>
    <name type="synonym">Amphioxus</name>
    <dbReference type="NCBI Taxonomy" id="7739"/>
    <lineage>
        <taxon>Eukaryota</taxon>
        <taxon>Metazoa</taxon>
        <taxon>Chordata</taxon>
        <taxon>Cephalochordata</taxon>
        <taxon>Leptocardii</taxon>
        <taxon>Amphioxiformes</taxon>
        <taxon>Branchiostomatidae</taxon>
        <taxon>Branchiostoma</taxon>
    </lineage>
</organism>
<keyword evidence="8" id="KW-0333">Golgi apparatus</keyword>
<evidence type="ECO:0000313" key="16">
    <source>
        <dbReference type="Proteomes" id="UP000001554"/>
    </source>
</evidence>
<dbReference type="KEGG" id="bfo:118429119"/>
<dbReference type="Pfam" id="PF00777">
    <property type="entry name" value="Glyco_transf_29"/>
    <property type="match status" value="1"/>
</dbReference>
<evidence type="ECO:0000256" key="7">
    <source>
        <dbReference type="ARBA" id="ARBA00022989"/>
    </source>
</evidence>
<dbReference type="PANTHER" id="PTHR46059">
    <property type="entry name" value="BETA-GALACTOSIDE ALPHA-2,6-SIALYLTRANSFERASE"/>
    <property type="match status" value="1"/>
</dbReference>
<feature type="transmembrane region" description="Helical" evidence="15">
    <location>
        <begin position="56"/>
        <end position="79"/>
    </location>
</feature>
<dbReference type="EC" id="2.4.3.1" evidence="13"/>
<dbReference type="GeneID" id="118429119"/>
<evidence type="ECO:0000256" key="6">
    <source>
        <dbReference type="ARBA" id="ARBA00022968"/>
    </source>
</evidence>
<evidence type="ECO:0000256" key="15">
    <source>
        <dbReference type="SAM" id="Phobius"/>
    </source>
</evidence>
<comment type="similarity">
    <text evidence="2">Belongs to the glycosyltransferase 29 family.</text>
</comment>
<dbReference type="RefSeq" id="XP_035695396.1">
    <property type="nucleotide sequence ID" value="XM_035839503.1"/>
</dbReference>
<evidence type="ECO:0000256" key="3">
    <source>
        <dbReference type="ARBA" id="ARBA00022676"/>
    </source>
</evidence>
<keyword evidence="7 15" id="KW-1133">Transmembrane helix</keyword>
<reference evidence="17" key="2">
    <citation type="submission" date="2025-08" db="UniProtKB">
        <authorList>
            <consortium name="RefSeq"/>
        </authorList>
    </citation>
    <scope>IDENTIFICATION</scope>
    <source>
        <strain evidence="17">S238N-H82</strain>
        <tissue evidence="17">Testes</tissue>
    </source>
</reference>
<evidence type="ECO:0000256" key="14">
    <source>
        <dbReference type="SAM" id="MobiDB-lite"/>
    </source>
</evidence>
<comment type="subcellular location">
    <subcellularLocation>
        <location evidence="1">Golgi apparatus</location>
        <location evidence="1">Golgi stack membrane</location>
        <topology evidence="1">Single-pass type II membrane protein</topology>
    </subcellularLocation>
</comment>